<reference evidence="1" key="2">
    <citation type="submission" date="2020-05" db="UniProtKB">
        <authorList>
            <consortium name="EnsemblMetazoa"/>
        </authorList>
    </citation>
    <scope>IDENTIFICATION</scope>
    <source>
        <strain evidence="1">IAEA</strain>
    </source>
</reference>
<accession>A0A1B0B1P6</accession>
<dbReference type="EnsemblMetazoa" id="GPPI015960-RA">
    <property type="protein sequence ID" value="GPPI015960-PA"/>
    <property type="gene ID" value="GPPI015960"/>
</dbReference>
<dbReference type="Proteomes" id="UP000092460">
    <property type="component" value="Unassembled WGS sequence"/>
</dbReference>
<organism evidence="1 2">
    <name type="scientific">Glossina palpalis gambiensis</name>
    <dbReference type="NCBI Taxonomy" id="67801"/>
    <lineage>
        <taxon>Eukaryota</taxon>
        <taxon>Metazoa</taxon>
        <taxon>Ecdysozoa</taxon>
        <taxon>Arthropoda</taxon>
        <taxon>Hexapoda</taxon>
        <taxon>Insecta</taxon>
        <taxon>Pterygota</taxon>
        <taxon>Neoptera</taxon>
        <taxon>Endopterygota</taxon>
        <taxon>Diptera</taxon>
        <taxon>Brachycera</taxon>
        <taxon>Muscomorpha</taxon>
        <taxon>Hippoboscoidea</taxon>
        <taxon>Glossinidae</taxon>
        <taxon>Glossina</taxon>
    </lineage>
</organism>
<protein>
    <submittedName>
        <fullName evidence="1">Uncharacterized protein</fullName>
    </submittedName>
</protein>
<reference evidence="2" key="1">
    <citation type="submission" date="2015-01" db="EMBL/GenBank/DDBJ databases">
        <authorList>
            <person name="Aksoy S."/>
            <person name="Warren W."/>
            <person name="Wilson R.K."/>
        </authorList>
    </citation>
    <scope>NUCLEOTIDE SEQUENCE [LARGE SCALE GENOMIC DNA]</scope>
    <source>
        <strain evidence="2">IAEA</strain>
    </source>
</reference>
<proteinExistence type="predicted"/>
<evidence type="ECO:0000313" key="2">
    <source>
        <dbReference type="Proteomes" id="UP000092460"/>
    </source>
</evidence>
<dbReference type="EMBL" id="JXJN01007234">
    <property type="status" value="NOT_ANNOTATED_CDS"/>
    <property type="molecule type" value="Genomic_DNA"/>
</dbReference>
<dbReference type="VEuPathDB" id="VectorBase:GPPI015960"/>
<evidence type="ECO:0000313" key="1">
    <source>
        <dbReference type="EnsemblMetazoa" id="GPPI015960-PA"/>
    </source>
</evidence>
<keyword evidence="2" id="KW-1185">Reference proteome</keyword>
<dbReference type="AlphaFoldDB" id="A0A1B0B1P6"/>
<name>A0A1B0B1P6_9MUSC</name>
<sequence>MNNSFIKSILQLRTNATDKSCALKSRACAAGFLRMHELLQPHVCVCQVAKHEICCKCWNDGVAATAAAAAVAAEDDDDEDDDVDDDDEVVVFATTTFEIVVLEAGVKAEIEAFWLLELLLLLVAVELLR</sequence>